<name>X0GQS9_FUSOX</name>
<accession>X0GQS9</accession>
<dbReference type="EMBL" id="KK033574">
    <property type="protein sequence ID" value="EXL65678.1"/>
    <property type="molecule type" value="Genomic_DNA"/>
</dbReference>
<evidence type="ECO:0000313" key="1">
    <source>
        <dbReference type="EMBL" id="EXL65678.1"/>
    </source>
</evidence>
<sequence>MCPANPKEMRSSTFAPCLPGWKDRSLAAAQRSISLGTGELSSETAFLAMLMSCIPPGTPLEVLRKGADVRKRWNHEGAVGKLKARDLFVHPDIEELLLNPAKLRDAWKCCRVTAGLEPGVPEVLSSFVALSEDCFDADLKLFWSFQALILICGAIPWKSLEPVSMDCSSLTRCLRYTI</sequence>
<protein>
    <submittedName>
        <fullName evidence="1">Uncharacterized protein</fullName>
    </submittedName>
</protein>
<proteinExistence type="predicted"/>
<reference evidence="1" key="1">
    <citation type="submission" date="2011-11" db="EMBL/GenBank/DDBJ databases">
        <title>The Genome Sequence of Fusarium oxysporum PHW808.</title>
        <authorList>
            <consortium name="The Broad Institute Genome Sequencing Platform"/>
            <person name="Ma L.-J."/>
            <person name="Gale L.R."/>
            <person name="Schwartz D.C."/>
            <person name="Zhou S."/>
            <person name="Corby-Kistler H."/>
            <person name="Young S.K."/>
            <person name="Zeng Q."/>
            <person name="Gargeya S."/>
            <person name="Fitzgerald M."/>
            <person name="Haas B."/>
            <person name="Abouelleil A."/>
            <person name="Alvarado L."/>
            <person name="Arachchi H.M."/>
            <person name="Berlin A."/>
            <person name="Brown A."/>
            <person name="Chapman S.B."/>
            <person name="Chen Z."/>
            <person name="Dunbar C."/>
            <person name="Freedman E."/>
            <person name="Gearin G."/>
            <person name="Goldberg J."/>
            <person name="Griggs A."/>
            <person name="Gujja S."/>
            <person name="Heiman D."/>
            <person name="Howarth C."/>
            <person name="Larson L."/>
            <person name="Lui A."/>
            <person name="MacDonald P.J.P."/>
            <person name="Montmayeur A."/>
            <person name="Murphy C."/>
            <person name="Neiman D."/>
            <person name="Pearson M."/>
            <person name="Priest M."/>
            <person name="Roberts A."/>
            <person name="Saif S."/>
            <person name="Shea T."/>
            <person name="Shenoy N."/>
            <person name="Sisk P."/>
            <person name="Stolte C."/>
            <person name="Sykes S."/>
            <person name="Wortman J."/>
            <person name="Nusbaum C."/>
            <person name="Birren B."/>
        </authorList>
    </citation>
    <scope>NUCLEOTIDE SEQUENCE [LARGE SCALE GENOMIC DNA]</scope>
    <source>
        <strain evidence="1">54008</strain>
    </source>
</reference>
<dbReference type="HOGENOM" id="CLU_1570725_0_0_1"/>
<organism evidence="1">
    <name type="scientific">Fusarium oxysporum f. sp. conglutinans race 2 54008</name>
    <dbReference type="NCBI Taxonomy" id="1089457"/>
    <lineage>
        <taxon>Eukaryota</taxon>
        <taxon>Fungi</taxon>
        <taxon>Dikarya</taxon>
        <taxon>Ascomycota</taxon>
        <taxon>Pezizomycotina</taxon>
        <taxon>Sordariomycetes</taxon>
        <taxon>Hypocreomycetidae</taxon>
        <taxon>Hypocreales</taxon>
        <taxon>Nectriaceae</taxon>
        <taxon>Fusarium</taxon>
        <taxon>Fusarium oxysporum species complex</taxon>
    </lineage>
</organism>
<reference evidence="1" key="2">
    <citation type="submission" date="2014-03" db="EMBL/GenBank/DDBJ databases">
        <title>The Genome Annotation of Fusarium oxysporum PHW808.</title>
        <authorList>
            <consortium name="The Broad Institute Genomics Platform"/>
            <person name="Ma L.-J."/>
            <person name="Corby-Kistler H."/>
            <person name="Broz K."/>
            <person name="Gale L.R."/>
            <person name="Jonkers W."/>
            <person name="O'Donnell K."/>
            <person name="Ploetz R."/>
            <person name="Steinberg C."/>
            <person name="Schwartz D.C."/>
            <person name="VanEtten H."/>
            <person name="Zhou S."/>
            <person name="Young S.K."/>
            <person name="Zeng Q."/>
            <person name="Gargeya S."/>
            <person name="Fitzgerald M."/>
            <person name="Abouelleil A."/>
            <person name="Alvarado L."/>
            <person name="Chapman S.B."/>
            <person name="Gainer-Dewar J."/>
            <person name="Goldberg J."/>
            <person name="Griggs A."/>
            <person name="Gujja S."/>
            <person name="Hansen M."/>
            <person name="Howarth C."/>
            <person name="Imamovic A."/>
            <person name="Ireland A."/>
            <person name="Larimer J."/>
            <person name="McCowan C."/>
            <person name="Murphy C."/>
            <person name="Pearson M."/>
            <person name="Poon T.W."/>
            <person name="Priest M."/>
            <person name="Roberts A."/>
            <person name="Saif S."/>
            <person name="Shea T."/>
            <person name="Sykes S."/>
            <person name="Wortman J."/>
            <person name="Nusbaum C."/>
            <person name="Birren B."/>
        </authorList>
    </citation>
    <scope>NUCLEOTIDE SEQUENCE</scope>
    <source>
        <strain evidence="1">54008</strain>
    </source>
</reference>
<dbReference type="AlphaFoldDB" id="X0GQS9"/>
<dbReference type="OrthoDB" id="10269188at2759"/>
<dbReference type="Proteomes" id="UP000030676">
    <property type="component" value="Unassembled WGS sequence"/>
</dbReference>
<gene>
    <name evidence="1" type="ORF">FOPG_18102</name>
</gene>